<evidence type="ECO:0000259" key="1">
    <source>
        <dbReference type="Pfam" id="PF00668"/>
    </source>
</evidence>
<keyword evidence="3" id="KW-1185">Reference proteome</keyword>
<sequence length="457" mass="50142">MSETEEEELALRISAERSGRGPATWGQQVIWDSISSLGDDGRRYNQMVGVQLDPPYPRSAVLDALTAAARRHEALRTRLEPSPTGELTQVLDDTGQIPVVIRRCAPAETERVGKELLASLAAGAFDCAAHWPIRVGLVEAGGLVRHFELALSHTAVDGGGLRRLTRDVVMLLAGTSPESLRKLYPATQPLDEAAYQKSDRGRRRDAAARRHWCARLGDGPRRLFPARAEHDPDTLFPNVVLHSPALLRSVDHVAAVRNVSGSSVLLAAVTRGIARLADAPEVQFQLVVGNRFLPGMAQTVTTLAQDGLFHAAVAEGDFPALLRRVHASALGAYRYASYDKRLLDRDVERLRKDVPELADHSCFYNDTREPDLFRPAPPPGTEHLPLPRAREQTTVTWPVEFPPRKDVTFGLDVLDTPGALDLTMTADTSRVPRPVMEEFLREIEATIIEDALATGCV</sequence>
<evidence type="ECO:0000313" key="3">
    <source>
        <dbReference type="Proteomes" id="UP001595765"/>
    </source>
</evidence>
<feature type="domain" description="Condensation" evidence="1">
    <location>
        <begin position="34"/>
        <end position="365"/>
    </location>
</feature>
<evidence type="ECO:0000313" key="2">
    <source>
        <dbReference type="EMBL" id="MFC4033928.1"/>
    </source>
</evidence>
<dbReference type="Gene3D" id="3.30.559.30">
    <property type="entry name" value="Nonribosomal peptide synthetase, condensation domain"/>
    <property type="match status" value="1"/>
</dbReference>
<dbReference type="PANTHER" id="PTHR45527:SF1">
    <property type="entry name" value="FATTY ACID SYNTHASE"/>
    <property type="match status" value="1"/>
</dbReference>
<dbReference type="InterPro" id="IPR023213">
    <property type="entry name" value="CAT-like_dom_sf"/>
</dbReference>
<organism evidence="2 3">
    <name type="scientific">Streptomyces polygonati</name>
    <dbReference type="NCBI Taxonomy" id="1617087"/>
    <lineage>
        <taxon>Bacteria</taxon>
        <taxon>Bacillati</taxon>
        <taxon>Actinomycetota</taxon>
        <taxon>Actinomycetes</taxon>
        <taxon>Kitasatosporales</taxon>
        <taxon>Streptomycetaceae</taxon>
        <taxon>Streptomyces</taxon>
    </lineage>
</organism>
<dbReference type="PANTHER" id="PTHR45527">
    <property type="entry name" value="NONRIBOSOMAL PEPTIDE SYNTHETASE"/>
    <property type="match status" value="1"/>
</dbReference>
<dbReference type="EMBL" id="JBHSBB010000014">
    <property type="protein sequence ID" value="MFC4033928.1"/>
    <property type="molecule type" value="Genomic_DNA"/>
</dbReference>
<dbReference type="InterPro" id="IPR001242">
    <property type="entry name" value="Condensation_dom"/>
</dbReference>
<name>A0ABV8HSI4_9ACTN</name>
<reference evidence="3" key="1">
    <citation type="journal article" date="2019" name="Int. J. Syst. Evol. Microbiol.">
        <title>The Global Catalogue of Microorganisms (GCM) 10K type strain sequencing project: providing services to taxonomists for standard genome sequencing and annotation.</title>
        <authorList>
            <consortium name="The Broad Institute Genomics Platform"/>
            <consortium name="The Broad Institute Genome Sequencing Center for Infectious Disease"/>
            <person name="Wu L."/>
            <person name="Ma J."/>
        </authorList>
    </citation>
    <scope>NUCLEOTIDE SEQUENCE [LARGE SCALE GENOMIC DNA]</scope>
    <source>
        <strain evidence="3">CGMCC 4.7237</strain>
    </source>
</reference>
<dbReference type="RefSeq" id="WP_386431222.1">
    <property type="nucleotide sequence ID" value="NZ_JBHSBB010000014.1"/>
</dbReference>
<dbReference type="Pfam" id="PF00668">
    <property type="entry name" value="Condensation"/>
    <property type="match status" value="1"/>
</dbReference>
<gene>
    <name evidence="2" type="ORF">ACFO3J_20940</name>
</gene>
<accession>A0ABV8HSI4</accession>
<proteinExistence type="predicted"/>
<protein>
    <submittedName>
        <fullName evidence="2">Condensation domain-containing protein</fullName>
    </submittedName>
</protein>
<dbReference type="Proteomes" id="UP001595765">
    <property type="component" value="Unassembled WGS sequence"/>
</dbReference>
<dbReference type="Gene3D" id="3.30.559.10">
    <property type="entry name" value="Chloramphenicol acetyltransferase-like domain"/>
    <property type="match status" value="1"/>
</dbReference>
<dbReference type="SUPFAM" id="SSF52777">
    <property type="entry name" value="CoA-dependent acyltransferases"/>
    <property type="match status" value="2"/>
</dbReference>
<comment type="caution">
    <text evidence="2">The sequence shown here is derived from an EMBL/GenBank/DDBJ whole genome shotgun (WGS) entry which is preliminary data.</text>
</comment>